<proteinExistence type="predicted"/>
<dbReference type="InterPro" id="IPR015943">
    <property type="entry name" value="WD40/YVTN_repeat-like_dom_sf"/>
</dbReference>
<dbReference type="RefSeq" id="WP_221632517.1">
    <property type="nucleotide sequence ID" value="NZ_BAAAKX010000007.1"/>
</dbReference>
<feature type="chain" id="PRO_5039365748" evidence="1">
    <location>
        <begin position="27"/>
        <end position="368"/>
    </location>
</feature>
<dbReference type="Proteomes" id="UP000319514">
    <property type="component" value="Unassembled WGS sequence"/>
</dbReference>
<evidence type="ECO:0000256" key="1">
    <source>
        <dbReference type="SAM" id="SignalP"/>
    </source>
</evidence>
<comment type="caution">
    <text evidence="2">The sequence shown here is derived from an EMBL/GenBank/DDBJ whole genome shotgun (WGS) entry which is preliminary data.</text>
</comment>
<evidence type="ECO:0000313" key="3">
    <source>
        <dbReference type="Proteomes" id="UP000319514"/>
    </source>
</evidence>
<gene>
    <name evidence="2" type="ORF">FB474_2298</name>
</gene>
<dbReference type="SUPFAM" id="SSF110296">
    <property type="entry name" value="Oligoxyloglucan reducing end-specific cellobiohydrolase"/>
    <property type="match status" value="1"/>
</dbReference>
<dbReference type="AlphaFoldDB" id="A0A542ZKS9"/>
<dbReference type="PANTHER" id="PTHR47199:SF2">
    <property type="entry name" value="PHOTOSYSTEM II STABILITY_ASSEMBLY FACTOR HCF136, CHLOROPLASTIC"/>
    <property type="match status" value="1"/>
</dbReference>
<dbReference type="Gene3D" id="2.130.10.10">
    <property type="entry name" value="YVTN repeat-like/Quinoprotein amine dehydrogenase"/>
    <property type="match status" value="2"/>
</dbReference>
<reference evidence="2 3" key="1">
    <citation type="submission" date="2019-06" db="EMBL/GenBank/DDBJ databases">
        <title>Sequencing the genomes of 1000 actinobacteria strains.</title>
        <authorList>
            <person name="Klenk H.-P."/>
        </authorList>
    </citation>
    <scope>NUCLEOTIDE SEQUENCE [LARGE SCALE GENOMIC DNA]</scope>
    <source>
        <strain evidence="2 3">DSM 18082</strain>
    </source>
</reference>
<name>A0A542ZKS9_9MICO</name>
<sequence>MTLLAGTGSLMTAALMIGGSMLGTNAAAPGDDPGGAPRYGGEHTAYRWVDSPTGSDARLRGLSAVSREVAWASGTGGTVLRTTDGGRSWESVGPAGTEALQFRDIEATSAQHAVALSIGEGEDSRVFVTDDGGRSWAESFRNTDARAFYDCMAFFDHRNGLAVSDPVDGQFRLVRTRDGGHSWSPVDPAGMPSAEPGEFGFAASGTCLTTGPGHQAWLATGGVNPARVFSSHDGGTTWSVTGTPVAGAEAGGIFSVRFRDARRGVVVGGDFTDPTGASDNAAWTADGGRSWHPVAGRSPGGYRSGSAWVHGTHETALAVGPTGSDVSLDGGRSWTAFDTGSLDSVECAADGACWGSGEHGRVARLSRG</sequence>
<dbReference type="EMBL" id="VFOQ01000001">
    <property type="protein sequence ID" value="TQL60898.1"/>
    <property type="molecule type" value="Genomic_DNA"/>
</dbReference>
<feature type="signal peptide" evidence="1">
    <location>
        <begin position="1"/>
        <end position="26"/>
    </location>
</feature>
<accession>A0A542ZKS9</accession>
<dbReference type="PANTHER" id="PTHR47199">
    <property type="entry name" value="PHOTOSYSTEM II STABILITY/ASSEMBLY FACTOR HCF136, CHLOROPLASTIC"/>
    <property type="match status" value="1"/>
</dbReference>
<evidence type="ECO:0000313" key="2">
    <source>
        <dbReference type="EMBL" id="TQL60898.1"/>
    </source>
</evidence>
<protein>
    <submittedName>
        <fullName evidence="2">Photosystem II stability/assembly factor-like uncharacterized protein</fullName>
    </submittedName>
</protein>
<keyword evidence="3" id="KW-1185">Reference proteome</keyword>
<keyword evidence="1" id="KW-0732">Signal</keyword>
<dbReference type="CDD" id="cd15482">
    <property type="entry name" value="Sialidase_non-viral"/>
    <property type="match status" value="1"/>
</dbReference>
<organism evidence="2 3">
    <name type="scientific">Oryzihumus leptocrescens</name>
    <dbReference type="NCBI Taxonomy" id="297536"/>
    <lineage>
        <taxon>Bacteria</taxon>
        <taxon>Bacillati</taxon>
        <taxon>Actinomycetota</taxon>
        <taxon>Actinomycetes</taxon>
        <taxon>Micrococcales</taxon>
        <taxon>Intrasporangiaceae</taxon>
        <taxon>Oryzihumus</taxon>
    </lineage>
</organism>